<dbReference type="InterPro" id="IPR000014">
    <property type="entry name" value="PAS"/>
</dbReference>
<dbReference type="STRING" id="1963862.B4O97_02675"/>
<keyword evidence="6" id="KW-0547">Nucleotide-binding</keyword>
<evidence type="ECO:0000256" key="11">
    <source>
        <dbReference type="ARBA" id="ARBA00023306"/>
    </source>
</evidence>
<evidence type="ECO:0000259" key="16">
    <source>
        <dbReference type="PROSITE" id="PS50112"/>
    </source>
</evidence>
<feature type="domain" description="Histidine kinase" evidence="14">
    <location>
        <begin position="656"/>
        <end position="877"/>
    </location>
</feature>
<dbReference type="InterPro" id="IPR013767">
    <property type="entry name" value="PAS_fold"/>
</dbReference>
<keyword evidence="5" id="KW-0808">Transferase</keyword>
<evidence type="ECO:0000256" key="2">
    <source>
        <dbReference type="ARBA" id="ARBA00004370"/>
    </source>
</evidence>
<dbReference type="Pfam" id="PF08448">
    <property type="entry name" value="PAS_4"/>
    <property type="match status" value="1"/>
</dbReference>
<proteinExistence type="predicted"/>
<dbReference type="PROSITE" id="PS50109">
    <property type="entry name" value="HIS_KIN"/>
    <property type="match status" value="1"/>
</dbReference>
<keyword evidence="8" id="KW-0067">ATP-binding</keyword>
<evidence type="ECO:0000256" key="9">
    <source>
        <dbReference type="ARBA" id="ARBA00023012"/>
    </source>
</evidence>
<keyword evidence="13" id="KW-1133">Transmembrane helix</keyword>
<evidence type="ECO:0000313" key="19">
    <source>
        <dbReference type="Proteomes" id="UP000192343"/>
    </source>
</evidence>
<dbReference type="EMBL" id="MWQY01000002">
    <property type="protein sequence ID" value="ORC37920.1"/>
    <property type="molecule type" value="Genomic_DNA"/>
</dbReference>
<dbReference type="GO" id="GO:0006355">
    <property type="term" value="P:regulation of DNA-templated transcription"/>
    <property type="evidence" value="ECO:0007669"/>
    <property type="project" value="InterPro"/>
</dbReference>
<feature type="transmembrane region" description="Helical" evidence="13">
    <location>
        <begin position="306"/>
        <end position="325"/>
    </location>
</feature>
<dbReference type="PRINTS" id="PR00344">
    <property type="entry name" value="BCTRLSENSOR"/>
</dbReference>
<feature type="transmembrane region" description="Helical" evidence="13">
    <location>
        <begin position="188"/>
        <end position="208"/>
    </location>
</feature>
<dbReference type="Pfam" id="PF00512">
    <property type="entry name" value="HisKA"/>
    <property type="match status" value="1"/>
</dbReference>
<dbReference type="Proteomes" id="UP000192343">
    <property type="component" value="Unassembled WGS sequence"/>
</dbReference>
<dbReference type="SUPFAM" id="SSF55874">
    <property type="entry name" value="ATPase domain of HSP90 chaperone/DNA topoisomerase II/histidine kinase"/>
    <property type="match status" value="1"/>
</dbReference>
<dbReference type="SUPFAM" id="SSF55785">
    <property type="entry name" value="PYP-like sensor domain (PAS domain)"/>
    <property type="match status" value="2"/>
</dbReference>
<feature type="transmembrane region" description="Helical" evidence="13">
    <location>
        <begin position="156"/>
        <end position="176"/>
    </location>
</feature>
<evidence type="ECO:0000256" key="3">
    <source>
        <dbReference type="ARBA" id="ARBA00012438"/>
    </source>
</evidence>
<dbReference type="PANTHER" id="PTHR43047">
    <property type="entry name" value="TWO-COMPONENT HISTIDINE PROTEIN KINASE"/>
    <property type="match status" value="1"/>
</dbReference>
<keyword evidence="9" id="KW-0902">Two-component regulatory system</keyword>
<dbReference type="InterPro" id="IPR003661">
    <property type="entry name" value="HisK_dim/P_dom"/>
</dbReference>
<dbReference type="RefSeq" id="WP_083048056.1">
    <property type="nucleotide sequence ID" value="NZ_MWQY01000002.1"/>
</dbReference>
<dbReference type="InterPro" id="IPR036097">
    <property type="entry name" value="HisK_dim/P_sf"/>
</dbReference>
<dbReference type="InterPro" id="IPR013656">
    <property type="entry name" value="PAS_4"/>
</dbReference>
<evidence type="ECO:0000256" key="1">
    <source>
        <dbReference type="ARBA" id="ARBA00000085"/>
    </source>
</evidence>
<keyword evidence="10 13" id="KW-0472">Membrane</keyword>
<dbReference type="Gene3D" id="3.30.450.20">
    <property type="entry name" value="PAS domain"/>
    <property type="match status" value="2"/>
</dbReference>
<feature type="transmembrane region" description="Helical" evidence="13">
    <location>
        <begin position="38"/>
        <end position="67"/>
    </location>
</feature>
<dbReference type="SMART" id="SM00387">
    <property type="entry name" value="HATPase_c"/>
    <property type="match status" value="1"/>
</dbReference>
<feature type="domain" description="PAS" evidence="16">
    <location>
        <begin position="519"/>
        <end position="590"/>
    </location>
</feature>
<evidence type="ECO:0000256" key="13">
    <source>
        <dbReference type="SAM" id="Phobius"/>
    </source>
</evidence>
<dbReference type="InterPro" id="IPR036890">
    <property type="entry name" value="HATPase_C_sf"/>
</dbReference>
<dbReference type="OrthoDB" id="6192248at2"/>
<feature type="domain" description="PAC" evidence="17">
    <location>
        <begin position="466"/>
        <end position="518"/>
    </location>
</feature>
<dbReference type="InterPro" id="IPR003594">
    <property type="entry name" value="HATPase_dom"/>
</dbReference>
<protein>
    <recommendedName>
        <fullName evidence="3">histidine kinase</fullName>
        <ecNumber evidence="3">2.7.13.3</ecNumber>
    </recommendedName>
</protein>
<organism evidence="18 19">
    <name type="scientific">Marispirochaeta aestuarii</name>
    <dbReference type="NCBI Taxonomy" id="1963862"/>
    <lineage>
        <taxon>Bacteria</taxon>
        <taxon>Pseudomonadati</taxon>
        <taxon>Spirochaetota</taxon>
        <taxon>Spirochaetia</taxon>
        <taxon>Spirochaetales</taxon>
        <taxon>Spirochaetaceae</taxon>
        <taxon>Marispirochaeta</taxon>
    </lineage>
</organism>
<evidence type="ECO:0000256" key="7">
    <source>
        <dbReference type="ARBA" id="ARBA00022777"/>
    </source>
</evidence>
<dbReference type="NCBIfam" id="TIGR00229">
    <property type="entry name" value="sensory_box"/>
    <property type="match status" value="2"/>
</dbReference>
<evidence type="ECO:0000259" key="14">
    <source>
        <dbReference type="PROSITE" id="PS50109"/>
    </source>
</evidence>
<evidence type="ECO:0000256" key="6">
    <source>
        <dbReference type="ARBA" id="ARBA00022741"/>
    </source>
</evidence>
<dbReference type="Gene3D" id="1.10.287.130">
    <property type="match status" value="1"/>
</dbReference>
<dbReference type="Gene3D" id="3.40.50.2300">
    <property type="match status" value="1"/>
</dbReference>
<gene>
    <name evidence="18" type="ORF">B4O97_02675</name>
</gene>
<dbReference type="InterPro" id="IPR011006">
    <property type="entry name" value="CheY-like_superfamily"/>
</dbReference>
<evidence type="ECO:0000259" key="17">
    <source>
        <dbReference type="PROSITE" id="PS50113"/>
    </source>
</evidence>
<feature type="transmembrane region" description="Helical" evidence="13">
    <location>
        <begin position="6"/>
        <end position="26"/>
    </location>
</feature>
<dbReference type="GO" id="GO:0000155">
    <property type="term" value="F:phosphorelay sensor kinase activity"/>
    <property type="evidence" value="ECO:0007669"/>
    <property type="project" value="InterPro"/>
</dbReference>
<dbReference type="EC" id="2.7.13.3" evidence="3"/>
<dbReference type="SMART" id="SM00388">
    <property type="entry name" value="HisKA"/>
    <property type="match status" value="1"/>
</dbReference>
<dbReference type="Pfam" id="PF00072">
    <property type="entry name" value="Response_reg"/>
    <property type="match status" value="1"/>
</dbReference>
<sequence>MKGKKLLQVLGTAAAYYLFMVIGRFFELGDAMVSTYWPAAGVALAAGYLFGTYGYLGITLGVFLPFLINTAGSRSVPSISFFLVSVIMSIGYSAASWVFGFLLRPSLGDGSTLRRSRDILPLITASAVAALVAASAGEMVLYYIIGNRANPGGYFILWFISIFGAALVMTPWLLSFFDPRSAGKLDSVTQRIIFLLFLVSVLTFGVLHRYFLDPFLLYMPIFLVLLGPLFFSMRQQGMLLNSAVLVVLLGSLNEGGIFNRGGIVRTLVPIVLFLSSVAVVVYGFVMALNYMRERRLTRVLRGRYRSVFILTVLGIIFTAVAFEVLSATANSWYQGPAGWILIGAGLYLPEIVLSFGIIFILLAFSYLLNSINREAEVESLVDSRTRELQQSRQMLSLILDNIPMSVFWKDSSGVYLGCNKRFAEDTGYESPQDIIGKTDDQLSPAEVAQFFYRDDEKILRSRTPKMNIQEPMPRSGGLVHYVRSSKIPIIDASGKAVAVLGLYEDITEERERNIRLENSERKYRALFQNSNDAIVIHDASGDILEVNESAAALFAYQKEELESLNVLALYRRKSSIDQMIRKLQQGVQLRKEQVLFNKQGEEIDTEISASLLDPRAGIVQIIIRDISQRKLAEARLKDAKHQAEEANQAKSHFIANMSHEIRTPMNAILGFTEVLLREIGDPDHRSYLSIIQKSGAALLGLINDILDLSKIDAGKLELNPGPVSIHELGREVMDIFSVSSEKKGLDISFSIEDDFPPRLILDGIRLRQILFNLVGNSVKFTEKGRVELDARLLKSGKKTADIVFAVRDTGTGIPAEEQEAIFQAFHQVRSQDTNKYGGTGLGLTISQRLARIMGGGISLKSETGSGSEFSLVLRKVPVYGKAADGDDQYREEHRDMYFRDATILAVDDVEDNLLLLKKYLDAARNLRLISATDSSTAVDLAREERPDLLIVSLGLTGKSGMKIAEDLKEVLGDEVPIIGLTASIIPETRARAVEAGIREVLVKPLRHRVFMDLLKRYLPLDLQQSPVVDDKGAGSYKKEALSAELHAEPGVYAEFRELFLEEWRNLTDSYYTEDLEDFAMRVAATAGERGAEDLRRWGIGLHLAASAVDIEGIEKAMADFPRILDVDNNESEESL</sequence>
<comment type="caution">
    <text evidence="12">Lacks conserved residue(s) required for the propagation of feature annotation.</text>
</comment>
<dbReference type="InterPro" id="IPR005467">
    <property type="entry name" value="His_kinase_dom"/>
</dbReference>
<dbReference type="CDD" id="cd00130">
    <property type="entry name" value="PAS"/>
    <property type="match status" value="1"/>
</dbReference>
<dbReference type="InterPro" id="IPR035965">
    <property type="entry name" value="PAS-like_dom_sf"/>
</dbReference>
<evidence type="ECO:0000256" key="12">
    <source>
        <dbReference type="PROSITE-ProRule" id="PRU00169"/>
    </source>
</evidence>
<dbReference type="PROSITE" id="PS50113">
    <property type="entry name" value="PAC"/>
    <property type="match status" value="1"/>
</dbReference>
<dbReference type="PROSITE" id="PS50112">
    <property type="entry name" value="PAS"/>
    <property type="match status" value="1"/>
</dbReference>
<accession>A0A1Y1S3J9</accession>
<dbReference type="SUPFAM" id="SSF47384">
    <property type="entry name" value="Homodimeric domain of signal transducing histidine kinase"/>
    <property type="match status" value="1"/>
</dbReference>
<dbReference type="GO" id="GO:0016020">
    <property type="term" value="C:membrane"/>
    <property type="evidence" value="ECO:0007669"/>
    <property type="project" value="UniProtKB-SubCell"/>
</dbReference>
<feature type="transmembrane region" description="Helical" evidence="13">
    <location>
        <begin position="79"/>
        <end position="102"/>
    </location>
</feature>
<comment type="catalytic activity">
    <reaction evidence="1">
        <text>ATP + protein L-histidine = ADP + protein N-phospho-L-histidine.</text>
        <dbReference type="EC" id="2.7.13.3"/>
    </reaction>
</comment>
<keyword evidence="7" id="KW-0418">Kinase</keyword>
<dbReference type="SMART" id="SM00091">
    <property type="entry name" value="PAS"/>
    <property type="match status" value="2"/>
</dbReference>
<evidence type="ECO:0000256" key="4">
    <source>
        <dbReference type="ARBA" id="ARBA00022553"/>
    </source>
</evidence>
<dbReference type="Gene3D" id="3.30.565.10">
    <property type="entry name" value="Histidine kinase-like ATPase, C-terminal domain"/>
    <property type="match status" value="1"/>
</dbReference>
<dbReference type="Pfam" id="PF02518">
    <property type="entry name" value="HATPase_c"/>
    <property type="match status" value="1"/>
</dbReference>
<keyword evidence="11" id="KW-0131">Cell cycle</keyword>
<dbReference type="Pfam" id="PF00989">
    <property type="entry name" value="PAS"/>
    <property type="match status" value="1"/>
</dbReference>
<reference evidence="18 19" key="1">
    <citation type="submission" date="2017-03" db="EMBL/GenBank/DDBJ databases">
        <title>Draft Genome sequence of Marispirochaeta sp. strain JC444.</title>
        <authorList>
            <person name="Shivani Y."/>
            <person name="Subhash Y."/>
            <person name="Sasikala C."/>
            <person name="Ramana C."/>
        </authorList>
    </citation>
    <scope>NUCLEOTIDE SEQUENCE [LARGE SCALE GENOMIC DNA]</scope>
    <source>
        <strain evidence="18 19">JC444</strain>
    </source>
</reference>
<dbReference type="InterPro" id="IPR000700">
    <property type="entry name" value="PAS-assoc_C"/>
</dbReference>
<evidence type="ECO:0000313" key="18">
    <source>
        <dbReference type="EMBL" id="ORC37920.1"/>
    </source>
</evidence>
<dbReference type="SMART" id="SM00448">
    <property type="entry name" value="REC"/>
    <property type="match status" value="1"/>
</dbReference>
<dbReference type="SUPFAM" id="SSF52172">
    <property type="entry name" value="CheY-like"/>
    <property type="match status" value="1"/>
</dbReference>
<keyword evidence="19" id="KW-1185">Reference proteome</keyword>
<comment type="caution">
    <text evidence="18">The sequence shown here is derived from an EMBL/GenBank/DDBJ whole genome shotgun (WGS) entry which is preliminary data.</text>
</comment>
<feature type="transmembrane region" description="Helical" evidence="13">
    <location>
        <begin position="214"/>
        <end position="231"/>
    </location>
</feature>
<evidence type="ECO:0000256" key="10">
    <source>
        <dbReference type="ARBA" id="ARBA00023136"/>
    </source>
</evidence>
<dbReference type="PROSITE" id="PS50110">
    <property type="entry name" value="RESPONSE_REGULATORY"/>
    <property type="match status" value="1"/>
</dbReference>
<dbReference type="InterPro" id="IPR004358">
    <property type="entry name" value="Sig_transdc_His_kin-like_C"/>
</dbReference>
<evidence type="ECO:0000256" key="8">
    <source>
        <dbReference type="ARBA" id="ARBA00022840"/>
    </source>
</evidence>
<keyword evidence="4" id="KW-0597">Phosphoprotein</keyword>
<evidence type="ECO:0000259" key="15">
    <source>
        <dbReference type="PROSITE" id="PS50110"/>
    </source>
</evidence>
<dbReference type="CDD" id="cd00082">
    <property type="entry name" value="HisKA"/>
    <property type="match status" value="1"/>
</dbReference>
<feature type="domain" description="Response regulatory" evidence="15">
    <location>
        <begin position="902"/>
        <end position="1018"/>
    </location>
</feature>
<feature type="transmembrane region" description="Helical" evidence="13">
    <location>
        <begin position="337"/>
        <end position="364"/>
    </location>
</feature>
<dbReference type="FunFam" id="1.10.287.130:FF:000038">
    <property type="entry name" value="Sensory transduction histidine kinase"/>
    <property type="match status" value="1"/>
</dbReference>
<keyword evidence="13" id="KW-0812">Transmembrane</keyword>
<evidence type="ECO:0000256" key="5">
    <source>
        <dbReference type="ARBA" id="ARBA00022679"/>
    </source>
</evidence>
<dbReference type="InterPro" id="IPR001789">
    <property type="entry name" value="Sig_transdc_resp-reg_receiver"/>
</dbReference>
<feature type="transmembrane region" description="Helical" evidence="13">
    <location>
        <begin position="263"/>
        <end position="285"/>
    </location>
</feature>
<feature type="transmembrane region" description="Helical" evidence="13">
    <location>
        <begin position="122"/>
        <end position="144"/>
    </location>
</feature>
<comment type="subcellular location">
    <subcellularLocation>
        <location evidence="2">Membrane</location>
    </subcellularLocation>
</comment>
<dbReference type="GO" id="GO:0005524">
    <property type="term" value="F:ATP binding"/>
    <property type="evidence" value="ECO:0007669"/>
    <property type="project" value="UniProtKB-KW"/>
</dbReference>
<dbReference type="CDD" id="cd16922">
    <property type="entry name" value="HATPase_EvgS-ArcB-TorS-like"/>
    <property type="match status" value="1"/>
</dbReference>
<dbReference type="FunFam" id="3.30.565.10:FF:000010">
    <property type="entry name" value="Sensor histidine kinase RcsC"/>
    <property type="match status" value="1"/>
</dbReference>
<feature type="transmembrane region" description="Helical" evidence="13">
    <location>
        <begin position="238"/>
        <end position="257"/>
    </location>
</feature>
<name>A0A1Y1S3J9_9SPIO</name>
<dbReference type="AlphaFoldDB" id="A0A1Y1S3J9"/>
<dbReference type="PANTHER" id="PTHR43047:SF64">
    <property type="entry name" value="HISTIDINE KINASE CONTAINING CHEY-HOMOLOGOUS RECEIVER DOMAIN AND PAS DOMAIN-RELATED"/>
    <property type="match status" value="1"/>
</dbReference>